<protein>
    <submittedName>
        <fullName evidence="2">Uncharacterized protein</fullName>
    </submittedName>
</protein>
<keyword evidence="3" id="KW-1185">Reference proteome</keyword>
<evidence type="ECO:0000313" key="2">
    <source>
        <dbReference type="EMBL" id="CAE8599706.1"/>
    </source>
</evidence>
<sequence length="255" mass="28802">MPSGESRQLESKDLPLAGPFHKAPRYRSQLPPAQDRWARGNGSRSFRPVPKKETIAKAAPSAPHLDVRAPVMNKTAPLPPPEHLINAKILEKSLSYQKLLKKAKAAKTANDPRAARASFVSAENKFILQPDQLTALRALQADAKILIEEQENEDKQKQLMPLDLLYQERIEAHGDWLRTHMSLEGLCNRSFKPVLDKLTGLDCEVNYRSLEVSYRYRNLEINQETVQLVKQPSLPQRIAALHSFDCVVEHVHNVA</sequence>
<dbReference type="EMBL" id="CAJNNV010011403">
    <property type="protein sequence ID" value="CAE8599706.1"/>
    <property type="molecule type" value="Genomic_DNA"/>
</dbReference>
<accession>A0A813EEZ4</accession>
<reference evidence="2" key="1">
    <citation type="submission" date="2021-02" db="EMBL/GenBank/DDBJ databases">
        <authorList>
            <person name="Dougan E. K."/>
            <person name="Rhodes N."/>
            <person name="Thang M."/>
            <person name="Chan C."/>
        </authorList>
    </citation>
    <scope>NUCLEOTIDE SEQUENCE</scope>
</reference>
<evidence type="ECO:0000256" key="1">
    <source>
        <dbReference type="SAM" id="MobiDB-lite"/>
    </source>
</evidence>
<organism evidence="2 3">
    <name type="scientific">Polarella glacialis</name>
    <name type="common">Dinoflagellate</name>
    <dbReference type="NCBI Taxonomy" id="89957"/>
    <lineage>
        <taxon>Eukaryota</taxon>
        <taxon>Sar</taxon>
        <taxon>Alveolata</taxon>
        <taxon>Dinophyceae</taxon>
        <taxon>Suessiales</taxon>
        <taxon>Suessiaceae</taxon>
        <taxon>Polarella</taxon>
    </lineage>
</organism>
<evidence type="ECO:0000313" key="3">
    <source>
        <dbReference type="Proteomes" id="UP000654075"/>
    </source>
</evidence>
<name>A0A813EEZ4_POLGL</name>
<feature type="region of interest" description="Disordered" evidence="1">
    <location>
        <begin position="1"/>
        <end position="60"/>
    </location>
</feature>
<dbReference type="AlphaFoldDB" id="A0A813EEZ4"/>
<gene>
    <name evidence="2" type="ORF">PGLA1383_LOCUS18055</name>
</gene>
<comment type="caution">
    <text evidence="2">The sequence shown here is derived from an EMBL/GenBank/DDBJ whole genome shotgun (WGS) entry which is preliminary data.</text>
</comment>
<proteinExistence type="predicted"/>
<dbReference type="Proteomes" id="UP000654075">
    <property type="component" value="Unassembled WGS sequence"/>
</dbReference>